<evidence type="ECO:0000313" key="9">
    <source>
        <dbReference type="EMBL" id="ACO15656.1"/>
    </source>
</evidence>
<feature type="active site" description="Proton acceptor" evidence="5">
    <location>
        <position position="382"/>
    </location>
</feature>
<dbReference type="NCBIfam" id="TIGR01930">
    <property type="entry name" value="AcCoA-C-Actrans"/>
    <property type="match status" value="1"/>
</dbReference>
<feature type="domain" description="Thiolase C-terminal" evidence="8">
    <location>
        <begin position="274"/>
        <end position="394"/>
    </location>
</feature>
<dbReference type="InterPro" id="IPR020616">
    <property type="entry name" value="Thiolase_N"/>
</dbReference>
<keyword evidence="4 6" id="KW-0012">Acyltransferase</keyword>
<dbReference type="EMBL" id="BT081232">
    <property type="protein sequence ID" value="ACO15656.1"/>
    <property type="molecule type" value="mRNA"/>
</dbReference>
<dbReference type="FunFam" id="3.40.47.10:FF:000010">
    <property type="entry name" value="Acetyl-CoA acetyltransferase (Thiolase)"/>
    <property type="match status" value="1"/>
</dbReference>
<dbReference type="PROSITE" id="PS00737">
    <property type="entry name" value="THIOLASE_2"/>
    <property type="match status" value="1"/>
</dbReference>
<dbReference type="AlphaFoldDB" id="C1C303"/>
<dbReference type="CDD" id="cd00751">
    <property type="entry name" value="thiolase"/>
    <property type="match status" value="1"/>
</dbReference>
<dbReference type="InterPro" id="IPR020615">
    <property type="entry name" value="Thiolase_acyl_enz_int_AS"/>
</dbReference>
<evidence type="ECO:0000259" key="8">
    <source>
        <dbReference type="Pfam" id="PF02803"/>
    </source>
</evidence>
<accession>C1C303</accession>
<dbReference type="InterPro" id="IPR002155">
    <property type="entry name" value="Thiolase"/>
</dbReference>
<dbReference type="Pfam" id="PF00108">
    <property type="entry name" value="Thiolase_N"/>
    <property type="match status" value="1"/>
</dbReference>
<comment type="similarity">
    <text evidence="2 6">Belongs to the thiolase-like superfamily. Thiolase family.</text>
</comment>
<sequence>MSKEIVIVSAVRTPIGSFMGGFADLPADALGSIVISSALERCKVDPKDVSEVIMGQVLTAGQGQNPARKASMKAGIPHTTPAYGISLVCGSGLKAVIAGAQAITCGDSEVVVAGGQESMSQSHHSLRLRGSFAHGNATFKDTMLIDGLTDIFEGYHMGITAENIVDKYKLSREEQDRFALESQMRAKAALEGNVFESEIVPVSIPPKRKSGNPTVMHKDEFPKPETTLESLSKLRPVFIPNGGTVTAGNASGLNDGAAAVVLTSKEYALSQELPILASLVSYAKVGVEPHLMGTGPIPAVRSALKEAGWTREEVDLYELNEAFASQSLACLRDLELDPAKVNVNGGAIALGHPIGASGCRVLVTLVHSMKRRGVKKGVVALCIGGGMGIAICLQAP</sequence>
<comment type="pathway">
    <text evidence="1">Lipid metabolism.</text>
</comment>
<gene>
    <name evidence="9" type="primary">THIL</name>
</gene>
<dbReference type="InterPro" id="IPR020613">
    <property type="entry name" value="Thiolase_CS"/>
</dbReference>
<dbReference type="InterPro" id="IPR020610">
    <property type="entry name" value="Thiolase_AS"/>
</dbReference>
<evidence type="ECO:0000256" key="1">
    <source>
        <dbReference type="ARBA" id="ARBA00005189"/>
    </source>
</evidence>
<evidence type="ECO:0000256" key="5">
    <source>
        <dbReference type="PIRSR" id="PIRSR000429-1"/>
    </source>
</evidence>
<name>C1C303_CALCM</name>
<keyword evidence="3 6" id="KW-0808">Transferase</keyword>
<evidence type="ECO:0000259" key="7">
    <source>
        <dbReference type="Pfam" id="PF00108"/>
    </source>
</evidence>
<evidence type="ECO:0000256" key="3">
    <source>
        <dbReference type="ARBA" id="ARBA00022679"/>
    </source>
</evidence>
<reference evidence="9" key="1">
    <citation type="submission" date="2009-03" db="EMBL/GenBank/DDBJ databases">
        <title>Caligus clemensi ESTs and full-length cDNAs.</title>
        <authorList>
            <person name="Yasuike M."/>
            <person name="von Schalburg K."/>
            <person name="Cooper G."/>
            <person name="Leong J."/>
            <person name="Jones S.R.M."/>
            <person name="Koop B.F."/>
        </authorList>
    </citation>
    <scope>NUCLEOTIDE SEQUENCE</scope>
    <source>
        <tissue evidence="9">Whole</tissue>
    </source>
</reference>
<dbReference type="GO" id="GO:0003988">
    <property type="term" value="F:acetyl-CoA C-acyltransferase activity"/>
    <property type="evidence" value="ECO:0007669"/>
    <property type="project" value="UniProtKB-ARBA"/>
</dbReference>
<feature type="domain" description="Thiolase N-terminal" evidence="7">
    <location>
        <begin position="5"/>
        <end position="265"/>
    </location>
</feature>
<organism evidence="9">
    <name type="scientific">Caligus clemensi</name>
    <name type="common">Sea louse</name>
    <dbReference type="NCBI Taxonomy" id="344056"/>
    <lineage>
        <taxon>Eukaryota</taxon>
        <taxon>Metazoa</taxon>
        <taxon>Ecdysozoa</taxon>
        <taxon>Arthropoda</taxon>
        <taxon>Crustacea</taxon>
        <taxon>Multicrustacea</taxon>
        <taxon>Hexanauplia</taxon>
        <taxon>Copepoda</taxon>
        <taxon>Siphonostomatoida</taxon>
        <taxon>Caligidae</taxon>
        <taxon>Caligus</taxon>
    </lineage>
</organism>
<proteinExistence type="evidence at transcript level"/>
<dbReference type="InterPro" id="IPR016039">
    <property type="entry name" value="Thiolase-like"/>
</dbReference>
<feature type="active site" description="Acyl-thioester intermediate" evidence="5">
    <location>
        <position position="89"/>
    </location>
</feature>
<dbReference type="PIRSF" id="PIRSF000429">
    <property type="entry name" value="Ac-CoA_Ac_transf"/>
    <property type="match status" value="1"/>
</dbReference>
<dbReference type="SUPFAM" id="SSF53901">
    <property type="entry name" value="Thiolase-like"/>
    <property type="match status" value="2"/>
</dbReference>
<evidence type="ECO:0000256" key="2">
    <source>
        <dbReference type="ARBA" id="ARBA00010982"/>
    </source>
</evidence>
<protein>
    <submittedName>
        <fullName evidence="9">Acetyl-CoA acetyltransferase</fullName>
    </submittedName>
</protein>
<dbReference type="PANTHER" id="PTHR18919">
    <property type="entry name" value="ACETYL-COA C-ACYLTRANSFERASE"/>
    <property type="match status" value="1"/>
</dbReference>
<dbReference type="InterPro" id="IPR020617">
    <property type="entry name" value="Thiolase_C"/>
</dbReference>
<dbReference type="Gene3D" id="3.40.47.10">
    <property type="match status" value="2"/>
</dbReference>
<dbReference type="PANTHER" id="PTHR18919:SF107">
    <property type="entry name" value="ACETYL-COA ACETYLTRANSFERASE, CYTOSOLIC"/>
    <property type="match status" value="1"/>
</dbReference>
<feature type="active site" description="Proton acceptor" evidence="5">
    <location>
        <position position="352"/>
    </location>
</feature>
<dbReference type="Pfam" id="PF02803">
    <property type="entry name" value="Thiolase_C"/>
    <property type="match status" value="1"/>
</dbReference>
<dbReference type="PROSITE" id="PS00098">
    <property type="entry name" value="THIOLASE_1"/>
    <property type="match status" value="1"/>
</dbReference>
<dbReference type="PROSITE" id="PS00099">
    <property type="entry name" value="THIOLASE_3"/>
    <property type="match status" value="1"/>
</dbReference>
<evidence type="ECO:0000256" key="6">
    <source>
        <dbReference type="RuleBase" id="RU003557"/>
    </source>
</evidence>
<evidence type="ECO:0000256" key="4">
    <source>
        <dbReference type="ARBA" id="ARBA00023315"/>
    </source>
</evidence>